<name>A0A8T3BE10_DENNO</name>
<dbReference type="SMR" id="A0A8T3BE10"/>
<dbReference type="AlphaFoldDB" id="A0A8T3BE10"/>
<evidence type="ECO:0000313" key="1">
    <source>
        <dbReference type="EMBL" id="KAI0511349.1"/>
    </source>
</evidence>
<reference evidence="1" key="1">
    <citation type="journal article" date="2022" name="Front. Genet.">
        <title>Chromosome-Scale Assembly of the Dendrobium nobile Genome Provides Insights Into the Molecular Mechanism of the Biosynthesis of the Medicinal Active Ingredient of Dendrobium.</title>
        <authorList>
            <person name="Xu Q."/>
            <person name="Niu S.-C."/>
            <person name="Li K.-L."/>
            <person name="Zheng P.-J."/>
            <person name="Zhang X.-J."/>
            <person name="Jia Y."/>
            <person name="Liu Y."/>
            <person name="Niu Y.-X."/>
            <person name="Yu L.-H."/>
            <person name="Chen D.-F."/>
            <person name="Zhang G.-Q."/>
        </authorList>
    </citation>
    <scope>NUCLEOTIDE SEQUENCE</scope>
    <source>
        <tissue evidence="1">Leaf</tissue>
    </source>
</reference>
<accession>A0A8T3BE10</accession>
<gene>
    <name evidence="1" type="ORF">KFK09_011978</name>
</gene>
<proteinExistence type="predicted"/>
<organism evidence="1 2">
    <name type="scientific">Dendrobium nobile</name>
    <name type="common">Orchid</name>
    <dbReference type="NCBI Taxonomy" id="94219"/>
    <lineage>
        <taxon>Eukaryota</taxon>
        <taxon>Viridiplantae</taxon>
        <taxon>Streptophyta</taxon>
        <taxon>Embryophyta</taxon>
        <taxon>Tracheophyta</taxon>
        <taxon>Spermatophyta</taxon>
        <taxon>Magnoliopsida</taxon>
        <taxon>Liliopsida</taxon>
        <taxon>Asparagales</taxon>
        <taxon>Orchidaceae</taxon>
        <taxon>Epidendroideae</taxon>
        <taxon>Malaxideae</taxon>
        <taxon>Dendrobiinae</taxon>
        <taxon>Dendrobium</taxon>
    </lineage>
</organism>
<protein>
    <submittedName>
        <fullName evidence="1">Uncharacterized protein</fullName>
    </submittedName>
</protein>
<sequence>METKILEAAVIAKLGINVYITKVGTEHSLRALKGEITDGWLGTVIRSSKKLSPYTETSFETA</sequence>
<comment type="caution">
    <text evidence="1">The sequence shown here is derived from an EMBL/GenBank/DDBJ whole genome shotgun (WGS) entry which is preliminary data.</text>
</comment>
<dbReference type="Proteomes" id="UP000829196">
    <property type="component" value="Unassembled WGS sequence"/>
</dbReference>
<evidence type="ECO:0000313" key="2">
    <source>
        <dbReference type="Proteomes" id="UP000829196"/>
    </source>
</evidence>
<dbReference type="EMBL" id="JAGYWB010000009">
    <property type="protein sequence ID" value="KAI0511349.1"/>
    <property type="molecule type" value="Genomic_DNA"/>
</dbReference>
<keyword evidence="2" id="KW-1185">Reference proteome</keyword>
<dbReference type="OrthoDB" id="1934954at2759"/>